<protein>
    <submittedName>
        <fullName evidence="3">Site-specific integrase</fullName>
    </submittedName>
</protein>
<gene>
    <name evidence="3" type="ORF">KV110_33650</name>
</gene>
<dbReference type="Proteomes" id="UP000694257">
    <property type="component" value="Chromosome"/>
</dbReference>
<evidence type="ECO:0000256" key="1">
    <source>
        <dbReference type="ARBA" id="ARBA00023157"/>
    </source>
</evidence>
<feature type="domain" description="Tyr recombinase" evidence="2">
    <location>
        <begin position="275"/>
        <end position="474"/>
    </location>
</feature>
<dbReference type="EMBL" id="CP078145">
    <property type="protein sequence ID" value="QXN90317.1"/>
    <property type="molecule type" value="Genomic_DNA"/>
</dbReference>
<dbReference type="InterPro" id="IPR002104">
    <property type="entry name" value="Integrase_catalytic"/>
</dbReference>
<name>A0ABX8RN33_NOCIO</name>
<keyword evidence="1" id="KW-1015">Disulfide bond</keyword>
<accession>A0ABX8RN33</accession>
<organism evidence="3 4">
    <name type="scientific">Nocardia iowensis</name>
    <dbReference type="NCBI Taxonomy" id="204891"/>
    <lineage>
        <taxon>Bacteria</taxon>
        <taxon>Bacillati</taxon>
        <taxon>Actinomycetota</taxon>
        <taxon>Actinomycetes</taxon>
        <taxon>Mycobacteriales</taxon>
        <taxon>Nocardiaceae</taxon>
        <taxon>Nocardia</taxon>
    </lineage>
</organism>
<dbReference type="CDD" id="cd00033">
    <property type="entry name" value="CCP"/>
    <property type="match status" value="1"/>
</dbReference>
<evidence type="ECO:0000259" key="2">
    <source>
        <dbReference type="PROSITE" id="PS51898"/>
    </source>
</evidence>
<evidence type="ECO:0000313" key="3">
    <source>
        <dbReference type="EMBL" id="QXN90317.1"/>
    </source>
</evidence>
<sequence>MKRRNRSCRTYFDTHSERRHVNLFCPRRIGVVQHRLAPVIAQHGSNNEIRACLDRWGVLMARPPLPIGTWGKITRKQIKPNYWYAYCKVRDHDGVTRRAYRWTPEGTADRTGAVAERRLLEHLRDRAHSGSDEINRETTVEALWIAYRKYLVEVKKRTDNTLARYDRVAVAILNALRLVRLRECSTQRFERFITEYKQRGGTDAKGVRIVLTGMCALATRYDVWTHNPMRETEPIKSKKGKGAIALEPEQVRQLLLDLRTSQVPCPPLPKMKNGVLVPPDPKYRVPTVAEFCKRGDLADPFTMFSTTGGRISELLAFLLEDYDQETGIIDVTGHVVRVRGVGLIRVSNEDDPDNPKNLRRSIQLAPYGMAMLDLRIPTLRPMKDGTTPLFQSAAGTLRDPTNFNDQMRRVRAALGLPDRMSGHSFRKFVVDVGLDAKLSAALVADLVGHVNPTQTLNTYASRRRRPNGAMAAAIQNALFPDQKVE</sequence>
<dbReference type="RefSeq" id="WP_218471189.1">
    <property type="nucleotide sequence ID" value="NZ_BAABJN010000006.1"/>
</dbReference>
<evidence type="ECO:0000313" key="4">
    <source>
        <dbReference type="Proteomes" id="UP000694257"/>
    </source>
</evidence>
<dbReference type="InterPro" id="IPR000436">
    <property type="entry name" value="Sushi_SCR_CCP_dom"/>
</dbReference>
<proteinExistence type="predicted"/>
<keyword evidence="4" id="KW-1185">Reference proteome</keyword>
<reference evidence="3 4" key="1">
    <citation type="submission" date="2021-07" db="EMBL/GenBank/DDBJ databases">
        <title>Whole Genome Sequence of Nocardia Iowensis.</title>
        <authorList>
            <person name="Lamm A."/>
            <person name="Collins-Fairclough A.M."/>
            <person name="Bunk B."/>
            <person name="Sproer C."/>
        </authorList>
    </citation>
    <scope>NUCLEOTIDE SEQUENCE [LARGE SCALE GENOMIC DNA]</scope>
    <source>
        <strain evidence="3 4">NRRL 5646</strain>
    </source>
</reference>
<dbReference type="PROSITE" id="PS51898">
    <property type="entry name" value="TYR_RECOMBINASE"/>
    <property type="match status" value="1"/>
</dbReference>